<dbReference type="InterPro" id="IPR029787">
    <property type="entry name" value="Nucleotide_cyclase"/>
</dbReference>
<dbReference type="SUPFAM" id="SSF55073">
    <property type="entry name" value="Nucleotide cyclase"/>
    <property type="match status" value="1"/>
</dbReference>
<dbReference type="EMBL" id="VTPX01000004">
    <property type="protein sequence ID" value="KAA0018883.1"/>
    <property type="molecule type" value="Genomic_DNA"/>
</dbReference>
<feature type="domain" description="GGDEF" evidence="1">
    <location>
        <begin position="10"/>
        <end position="53"/>
    </location>
</feature>
<dbReference type="InterPro" id="IPR043128">
    <property type="entry name" value="Rev_trsase/Diguanyl_cyclase"/>
</dbReference>
<evidence type="ECO:0000313" key="2">
    <source>
        <dbReference type="EMBL" id="KAA0018883.1"/>
    </source>
</evidence>
<keyword evidence="3" id="KW-1185">Reference proteome</keyword>
<gene>
    <name evidence="2" type="ORF">F0A16_08775</name>
</gene>
<evidence type="ECO:0000313" key="3">
    <source>
        <dbReference type="Proteomes" id="UP000466024"/>
    </source>
</evidence>
<dbReference type="Gene3D" id="3.30.70.270">
    <property type="match status" value="1"/>
</dbReference>
<comment type="caution">
    <text evidence="2">The sequence shown here is derived from an EMBL/GenBank/DDBJ whole genome shotgun (WGS) entry which is preliminary data.</text>
</comment>
<dbReference type="Pfam" id="PF00990">
    <property type="entry name" value="GGDEF"/>
    <property type="match status" value="1"/>
</dbReference>
<reference evidence="2 3" key="1">
    <citation type="submission" date="2019-08" db="EMBL/GenBank/DDBJ databases">
        <title>Bioinformatics analysis of the strain L3 and L5.</title>
        <authorList>
            <person name="Li X."/>
        </authorList>
    </citation>
    <scope>NUCLEOTIDE SEQUENCE [LARGE SCALE GENOMIC DNA]</scope>
    <source>
        <strain evidence="2 3">L3</strain>
    </source>
</reference>
<dbReference type="Proteomes" id="UP000466024">
    <property type="component" value="Unassembled WGS sequence"/>
</dbReference>
<organism evidence="2 3">
    <name type="scientific">Salinicola corii</name>
    <dbReference type="NCBI Taxonomy" id="2606937"/>
    <lineage>
        <taxon>Bacteria</taxon>
        <taxon>Pseudomonadati</taxon>
        <taxon>Pseudomonadota</taxon>
        <taxon>Gammaproteobacteria</taxon>
        <taxon>Oceanospirillales</taxon>
        <taxon>Halomonadaceae</taxon>
        <taxon>Salinicola</taxon>
    </lineage>
</organism>
<dbReference type="AlphaFoldDB" id="A0A640WFE6"/>
<dbReference type="InterPro" id="IPR000160">
    <property type="entry name" value="GGDEF_dom"/>
</dbReference>
<evidence type="ECO:0000259" key="1">
    <source>
        <dbReference type="Pfam" id="PF00990"/>
    </source>
</evidence>
<sequence length="75" mass="8539">MSATIIAYRLGDPSCTTTTSPGITGLHLSDDVTRWMKRADDALYEAKHRGRNRVTLRYIKEEDNKRSKSNQVNNI</sequence>
<name>A0A640WFE6_9GAMM</name>
<accession>A0A640WFE6</accession>
<proteinExistence type="predicted"/>
<protein>
    <submittedName>
        <fullName evidence="2">Diguanylate cyclase</fullName>
    </submittedName>
</protein>